<evidence type="ECO:0000313" key="2">
    <source>
        <dbReference type="EMBL" id="MBM6402046.1"/>
    </source>
</evidence>
<dbReference type="InterPro" id="IPR056920">
    <property type="entry name" value="PRTase-CE"/>
</dbReference>
<name>A0ABS2CQ97_9MICO</name>
<dbReference type="Proteomes" id="UP001430172">
    <property type="component" value="Unassembled WGS sequence"/>
</dbReference>
<feature type="domain" description="PRTase-CE" evidence="1">
    <location>
        <begin position="30"/>
        <end position="286"/>
    </location>
</feature>
<gene>
    <name evidence="2" type="ORF">JQN70_16730</name>
</gene>
<dbReference type="EMBL" id="JAFDVD010000020">
    <property type="protein sequence ID" value="MBM6402046.1"/>
    <property type="molecule type" value="Genomic_DNA"/>
</dbReference>
<reference evidence="2" key="1">
    <citation type="submission" date="2021-02" db="EMBL/GenBank/DDBJ databases">
        <title>Phycicoccus sp. MQZ13P-5T, whole genome shotgun sequence.</title>
        <authorList>
            <person name="Tuo L."/>
        </authorList>
    </citation>
    <scope>NUCLEOTIDE SEQUENCE</scope>
    <source>
        <strain evidence="2">MQZ13P-5</strain>
    </source>
</reference>
<organism evidence="2 3">
    <name type="scientific">Phycicoccus sonneratiae</name>
    <dbReference type="NCBI Taxonomy" id="2807628"/>
    <lineage>
        <taxon>Bacteria</taxon>
        <taxon>Bacillati</taxon>
        <taxon>Actinomycetota</taxon>
        <taxon>Actinomycetes</taxon>
        <taxon>Micrococcales</taxon>
        <taxon>Intrasporangiaceae</taxon>
        <taxon>Phycicoccus</taxon>
    </lineage>
</organism>
<protein>
    <recommendedName>
        <fullName evidence="1">PRTase-CE domain-containing protein</fullName>
    </recommendedName>
</protein>
<accession>A0ABS2CQ97</accession>
<dbReference type="RefSeq" id="WP_204132512.1">
    <property type="nucleotide sequence ID" value="NZ_JAFDVD010000020.1"/>
</dbReference>
<evidence type="ECO:0000313" key="3">
    <source>
        <dbReference type="Proteomes" id="UP001430172"/>
    </source>
</evidence>
<keyword evidence="3" id="KW-1185">Reference proteome</keyword>
<proteinExistence type="predicted"/>
<dbReference type="Pfam" id="PF24390">
    <property type="entry name" value="PRTase-CE"/>
    <property type="match status" value="1"/>
</dbReference>
<sequence>MTRAAILDDRAFLSRMGWWPPAPRAIDPVGWIANFDGADRNLASHLLDSFQFFNKETTDELVLAAIDEAASLVHASSELACDDFPENALISFPTGETPNVTDSGFAMVRKLRQLLPIREANCLSPDSAVRQLAVSDKVLILVDDFVGSGQQFRETWTRRYQLGSSLEMSLMDAASGSQIFYCVAIITDYGRQRIAALDPRIKVCAGYSLSSRYSITDPATHLVPSGRQAETMALIAKYSTRCGIPQDQSLGFHRLGLAIAFEHGTPDATLPLFFHEGPGWSSLVKRR</sequence>
<evidence type="ECO:0000259" key="1">
    <source>
        <dbReference type="Pfam" id="PF24390"/>
    </source>
</evidence>
<comment type="caution">
    <text evidence="2">The sequence shown here is derived from an EMBL/GenBank/DDBJ whole genome shotgun (WGS) entry which is preliminary data.</text>
</comment>